<accession>A0AAE2C3P8</accession>
<reference evidence="2" key="1">
    <citation type="submission" date="2020-06" db="EMBL/GenBank/DDBJ databases">
        <authorList>
            <person name="Li T."/>
            <person name="Hu X."/>
            <person name="Zhang T."/>
            <person name="Song X."/>
            <person name="Zhang H."/>
            <person name="Dai N."/>
            <person name="Sheng W."/>
            <person name="Hou X."/>
            <person name="Wei L."/>
        </authorList>
    </citation>
    <scope>NUCLEOTIDE SEQUENCE</scope>
    <source>
        <strain evidence="2">K16</strain>
        <tissue evidence="2">Leaf</tissue>
    </source>
</reference>
<proteinExistence type="predicted"/>
<keyword evidence="1" id="KW-0732">Signal</keyword>
<sequence length="263" mass="29708">MNMILVTPCLWTGIGALRSWFGFWPKAFCRQKAGIRWAKDGKRNTRYFHSLVQKQEFRGTIFGIHHDGEYLTDSIANKNLAASFFQQLLTVEPEFLEDIDRENLEDGLTDEDWRSLCIMPTLEEVQAVVFSIKPDSVAGPDGFGVIFFHTCWDVISKDVYGTVTEFFHGVEMPKVFTATTISPIPKTASPDSWSEHRPISLCNVTNKICTKLMTIRLGRILPKVLSLLQSGFVLGRLLSDNVLLAQELIHSLKSLLPKANVVF</sequence>
<evidence type="ECO:0000313" key="2">
    <source>
        <dbReference type="EMBL" id="KAK4407853.1"/>
    </source>
</evidence>
<evidence type="ECO:0008006" key="4">
    <source>
        <dbReference type="Google" id="ProtNLM"/>
    </source>
</evidence>
<reference evidence="2" key="2">
    <citation type="journal article" date="2024" name="Plant">
        <title>Genomic evolution and insights into agronomic trait innovations of Sesamum species.</title>
        <authorList>
            <person name="Miao H."/>
            <person name="Wang L."/>
            <person name="Qu L."/>
            <person name="Liu H."/>
            <person name="Sun Y."/>
            <person name="Le M."/>
            <person name="Wang Q."/>
            <person name="Wei S."/>
            <person name="Zheng Y."/>
            <person name="Lin W."/>
            <person name="Duan Y."/>
            <person name="Cao H."/>
            <person name="Xiong S."/>
            <person name="Wang X."/>
            <person name="Wei L."/>
            <person name="Li C."/>
            <person name="Ma Q."/>
            <person name="Ju M."/>
            <person name="Zhao R."/>
            <person name="Li G."/>
            <person name="Mu C."/>
            <person name="Tian Q."/>
            <person name="Mei H."/>
            <person name="Zhang T."/>
            <person name="Gao T."/>
            <person name="Zhang H."/>
        </authorList>
    </citation>
    <scope>NUCLEOTIDE SEQUENCE</scope>
    <source>
        <strain evidence="2">K16</strain>
    </source>
</reference>
<keyword evidence="3" id="KW-1185">Reference proteome</keyword>
<dbReference type="InterPro" id="IPR052343">
    <property type="entry name" value="Retrotransposon-Effector_Assoc"/>
</dbReference>
<name>A0AAE2C3P8_9LAMI</name>
<feature type="chain" id="PRO_5042099752" description="Reverse transcriptase domain-containing protein" evidence="1">
    <location>
        <begin position="17"/>
        <end position="263"/>
    </location>
</feature>
<dbReference type="EMBL" id="JACGWL010000002">
    <property type="protein sequence ID" value="KAK4407853.1"/>
    <property type="molecule type" value="Genomic_DNA"/>
</dbReference>
<dbReference type="PANTHER" id="PTHR46890">
    <property type="entry name" value="NON-LTR RETROLELEMENT REVERSE TRANSCRIPTASE-LIKE PROTEIN-RELATED"/>
    <property type="match status" value="1"/>
</dbReference>
<comment type="caution">
    <text evidence="2">The sequence shown here is derived from an EMBL/GenBank/DDBJ whole genome shotgun (WGS) entry which is preliminary data.</text>
</comment>
<dbReference type="AlphaFoldDB" id="A0AAE2C3P8"/>
<protein>
    <recommendedName>
        <fullName evidence="4">Reverse transcriptase domain-containing protein</fullName>
    </recommendedName>
</protein>
<dbReference type="Proteomes" id="UP001289374">
    <property type="component" value="Unassembled WGS sequence"/>
</dbReference>
<organism evidence="2 3">
    <name type="scientific">Sesamum angolense</name>
    <dbReference type="NCBI Taxonomy" id="2727404"/>
    <lineage>
        <taxon>Eukaryota</taxon>
        <taxon>Viridiplantae</taxon>
        <taxon>Streptophyta</taxon>
        <taxon>Embryophyta</taxon>
        <taxon>Tracheophyta</taxon>
        <taxon>Spermatophyta</taxon>
        <taxon>Magnoliopsida</taxon>
        <taxon>eudicotyledons</taxon>
        <taxon>Gunneridae</taxon>
        <taxon>Pentapetalae</taxon>
        <taxon>asterids</taxon>
        <taxon>lamiids</taxon>
        <taxon>Lamiales</taxon>
        <taxon>Pedaliaceae</taxon>
        <taxon>Sesamum</taxon>
    </lineage>
</organism>
<gene>
    <name evidence="2" type="ORF">Sango_0366300</name>
</gene>
<evidence type="ECO:0000256" key="1">
    <source>
        <dbReference type="SAM" id="SignalP"/>
    </source>
</evidence>
<evidence type="ECO:0000313" key="3">
    <source>
        <dbReference type="Proteomes" id="UP001289374"/>
    </source>
</evidence>
<feature type="signal peptide" evidence="1">
    <location>
        <begin position="1"/>
        <end position="16"/>
    </location>
</feature>
<dbReference type="PANTHER" id="PTHR46890:SF48">
    <property type="entry name" value="RNA-DIRECTED DNA POLYMERASE"/>
    <property type="match status" value="1"/>
</dbReference>